<dbReference type="GO" id="GO:0009251">
    <property type="term" value="P:glucan catabolic process"/>
    <property type="evidence" value="ECO:0007669"/>
    <property type="project" value="TreeGrafter"/>
</dbReference>
<feature type="domain" description="Fibronectin type III-like" evidence="3">
    <location>
        <begin position="3"/>
        <end position="58"/>
    </location>
</feature>
<comment type="similarity">
    <text evidence="1">Belongs to the glycosyl hydrolase 3 family.</text>
</comment>
<evidence type="ECO:0000259" key="3">
    <source>
        <dbReference type="SMART" id="SM01217"/>
    </source>
</evidence>
<dbReference type="Gene3D" id="2.60.40.10">
    <property type="entry name" value="Immunoglobulins"/>
    <property type="match status" value="1"/>
</dbReference>
<dbReference type="Pfam" id="PF14310">
    <property type="entry name" value="Fn3-like"/>
    <property type="match status" value="1"/>
</dbReference>
<organism evidence="4">
    <name type="scientific">uncultured Roseiflexus sp</name>
    <dbReference type="NCBI Taxonomy" id="290602"/>
    <lineage>
        <taxon>Bacteria</taxon>
        <taxon>Bacillati</taxon>
        <taxon>Chloroflexota</taxon>
        <taxon>Chloroflexia</taxon>
        <taxon>Chloroflexales</taxon>
        <taxon>Roseiflexineae</taxon>
        <taxon>Roseiflexaceae</taxon>
        <taxon>Roseiflexus</taxon>
        <taxon>environmental samples</taxon>
    </lineage>
</organism>
<evidence type="ECO:0000256" key="1">
    <source>
        <dbReference type="ARBA" id="ARBA00005336"/>
    </source>
</evidence>
<dbReference type="InterPro" id="IPR026891">
    <property type="entry name" value="Fn3-like"/>
</dbReference>
<sequence>MFRPDKELRAFTKVRLAPGESTTVELSFRESDLSVWDVASHAWVLPNGDYEVLVGTSCADTPLRAPLPVTDGVTHTFAYTSAVEADWALPPSSVPASFPQLVGHPVEVEEAPRRLGMDVRLTD</sequence>
<keyword evidence="2" id="KW-0378">Hydrolase</keyword>
<dbReference type="SMART" id="SM01217">
    <property type="entry name" value="Fn3_like"/>
    <property type="match status" value="1"/>
</dbReference>
<reference evidence="4" key="1">
    <citation type="journal article" date="2013" name="Environ. Microbiol.">
        <title>Seasonally variable intestinal metagenomes of the red palm weevil (Rhynchophorus ferrugineus).</title>
        <authorList>
            <person name="Jia S."/>
            <person name="Zhang X."/>
            <person name="Zhang G."/>
            <person name="Yin A."/>
            <person name="Zhang S."/>
            <person name="Li F."/>
            <person name="Wang L."/>
            <person name="Zhao D."/>
            <person name="Yun Q."/>
            <person name="Tala"/>
            <person name="Wang J."/>
            <person name="Sun G."/>
            <person name="Baabdullah M."/>
            <person name="Yu X."/>
            <person name="Hu S."/>
            <person name="Al-Mssallem I.S."/>
            <person name="Yu J."/>
        </authorList>
    </citation>
    <scope>NUCLEOTIDE SEQUENCE</scope>
</reference>
<dbReference type="InterPro" id="IPR013783">
    <property type="entry name" value="Ig-like_fold"/>
</dbReference>
<dbReference type="PANTHER" id="PTHR42715:SF10">
    <property type="entry name" value="BETA-GLUCOSIDASE"/>
    <property type="match status" value="1"/>
</dbReference>
<protein>
    <submittedName>
        <fullName evidence="4">CAZy families GH3 protein</fullName>
    </submittedName>
</protein>
<dbReference type="InterPro" id="IPR050288">
    <property type="entry name" value="Cellulose_deg_GH3"/>
</dbReference>
<name>A0A060BS31_9CHLR</name>
<accession>A0A060BS31</accession>
<proteinExistence type="inferred from homology"/>
<dbReference type="PANTHER" id="PTHR42715">
    <property type="entry name" value="BETA-GLUCOSIDASE"/>
    <property type="match status" value="1"/>
</dbReference>
<dbReference type="AlphaFoldDB" id="A0A060BS31"/>
<feature type="non-terminal residue" evidence="4">
    <location>
        <position position="123"/>
    </location>
</feature>
<dbReference type="EMBL" id="KF118497">
    <property type="protein sequence ID" value="AIA85759.1"/>
    <property type="molecule type" value="Genomic_DNA"/>
</dbReference>
<evidence type="ECO:0000256" key="2">
    <source>
        <dbReference type="ARBA" id="ARBA00022801"/>
    </source>
</evidence>
<evidence type="ECO:0000313" key="4">
    <source>
        <dbReference type="EMBL" id="AIA85759.1"/>
    </source>
</evidence>
<dbReference type="GO" id="GO:0008422">
    <property type="term" value="F:beta-glucosidase activity"/>
    <property type="evidence" value="ECO:0007669"/>
    <property type="project" value="TreeGrafter"/>
</dbReference>